<reference evidence="1" key="1">
    <citation type="journal article" date="2020" name="Nature">
        <title>Giant virus diversity and host interactions through global metagenomics.</title>
        <authorList>
            <person name="Schulz F."/>
            <person name="Roux S."/>
            <person name="Paez-Espino D."/>
            <person name="Jungbluth S."/>
            <person name="Walsh D.A."/>
            <person name="Denef V.J."/>
            <person name="McMahon K.D."/>
            <person name="Konstantinidis K.T."/>
            <person name="Eloe-Fadrosh E.A."/>
            <person name="Kyrpides N.C."/>
            <person name="Woyke T."/>
        </authorList>
    </citation>
    <scope>NUCLEOTIDE SEQUENCE</scope>
    <source>
        <strain evidence="1">GVMAG-M-3300027708-39</strain>
    </source>
</reference>
<name>A0A6C0JGR1_9ZZZZ</name>
<accession>A0A6C0JGR1</accession>
<proteinExistence type="predicted"/>
<sequence>MRELIDKLPMDIILHIIPYTYNFQKKDLLNDIKSYSEAKTLLSNNYYNYWIIFVQSQEPQDKYWLINDIFAYANNYNATMYGYVDEFYNIFKQNPFLQSNQDIDRYILNLEKKDVTSQINVFLGMLTPDQRNDIICNCSHYSIL</sequence>
<dbReference type="AlphaFoldDB" id="A0A6C0JGR1"/>
<protein>
    <submittedName>
        <fullName evidence="1">Uncharacterized protein</fullName>
    </submittedName>
</protein>
<evidence type="ECO:0000313" key="1">
    <source>
        <dbReference type="EMBL" id="QHU04131.1"/>
    </source>
</evidence>
<organism evidence="1">
    <name type="scientific">viral metagenome</name>
    <dbReference type="NCBI Taxonomy" id="1070528"/>
    <lineage>
        <taxon>unclassified sequences</taxon>
        <taxon>metagenomes</taxon>
        <taxon>organismal metagenomes</taxon>
    </lineage>
</organism>
<dbReference type="EMBL" id="MN740394">
    <property type="protein sequence ID" value="QHU04131.1"/>
    <property type="molecule type" value="Genomic_DNA"/>
</dbReference>